<feature type="transmembrane region" description="Helical" evidence="6">
    <location>
        <begin position="293"/>
        <end position="316"/>
    </location>
</feature>
<comment type="subcellular location">
    <subcellularLocation>
        <location evidence="1">Membrane</location>
        <topology evidence="1">Multi-pass membrane protein</topology>
    </subcellularLocation>
</comment>
<feature type="transmembrane region" description="Helical" evidence="6">
    <location>
        <begin position="191"/>
        <end position="210"/>
    </location>
</feature>
<dbReference type="GO" id="GO:0035879">
    <property type="term" value="P:plasma membrane lactate transport"/>
    <property type="evidence" value="ECO:0007669"/>
    <property type="project" value="TreeGrafter"/>
</dbReference>
<evidence type="ECO:0000256" key="4">
    <source>
        <dbReference type="ARBA" id="ARBA00023136"/>
    </source>
</evidence>
<feature type="transmembrane region" description="Helical" evidence="6">
    <location>
        <begin position="323"/>
        <end position="341"/>
    </location>
</feature>
<feature type="transmembrane region" description="Helical" evidence="6">
    <location>
        <begin position="125"/>
        <end position="145"/>
    </location>
</feature>
<evidence type="ECO:0000313" key="9">
    <source>
        <dbReference type="Proteomes" id="UP000092666"/>
    </source>
</evidence>
<dbReference type="CDD" id="cd17316">
    <property type="entry name" value="MFS_SV2_like"/>
    <property type="match status" value="1"/>
</dbReference>
<organism evidence="8 9">
    <name type="scientific">Kwoniella heveanensis BCC8398</name>
    <dbReference type="NCBI Taxonomy" id="1296120"/>
    <lineage>
        <taxon>Eukaryota</taxon>
        <taxon>Fungi</taxon>
        <taxon>Dikarya</taxon>
        <taxon>Basidiomycota</taxon>
        <taxon>Agaricomycotina</taxon>
        <taxon>Tremellomycetes</taxon>
        <taxon>Tremellales</taxon>
        <taxon>Cryptococcaceae</taxon>
        <taxon>Kwoniella</taxon>
    </lineage>
</organism>
<keyword evidence="4 6" id="KW-0472">Membrane</keyword>
<dbReference type="Proteomes" id="UP000092666">
    <property type="component" value="Unassembled WGS sequence"/>
</dbReference>
<dbReference type="OrthoDB" id="5296287at2759"/>
<feature type="transmembrane region" description="Helical" evidence="6">
    <location>
        <begin position="100"/>
        <end position="119"/>
    </location>
</feature>
<evidence type="ECO:0000313" key="8">
    <source>
        <dbReference type="EMBL" id="OCF32806.1"/>
    </source>
</evidence>
<dbReference type="InterPro" id="IPR020846">
    <property type="entry name" value="MFS_dom"/>
</dbReference>
<gene>
    <name evidence="8" type="ORF">I316_05442</name>
</gene>
<sequence>MVLSSPLAQASAEIGEGHSNPFKIFGMLTPLMWAFFFTGWFAWVCDAIDFFAMSLSTARLATYFHRQVSQVTLSITLTLLFRPLGAFIFGLAGDRYGRKWPLVINMAILSFLSLGTGFVRNWSAFLALRSLFGCAMGGVWGLAVSQSLENMPVEARGIFSGFLQLGYPVGYLIIAAINLEKTVAMAGNWRYLFWIGAGFAMASAILRLLVPESTYFAERKKLLHQQRQQNPQDQSYTHQNWVFAKELFRMLRKDWALCVFGIVFMTAFNFYSHGSQDLYPTYIQKGKGLSQMAATKTTIIGNVGAIAGCTVGGYVSQYLGRRLTIIVMCLFCCAMLPLWLLPNTFGGLAAGAFFVQAGVQGAYGVVPVYLSEISPPAFRAMWPGVAYQLGNMISSAAAQIEATAGEKLKTSSGLPDYGKVSAILIAVAAGVLILCCLIGMEDHGAKFEKGQAAFEVGAGDQRNARAHEAEPHDEEDGLEKSGVQHVEHVTSRM</sequence>
<dbReference type="STRING" id="1296120.A0A1B9GP74"/>
<evidence type="ECO:0000259" key="7">
    <source>
        <dbReference type="PROSITE" id="PS50850"/>
    </source>
</evidence>
<proteinExistence type="predicted"/>
<feature type="region of interest" description="Disordered" evidence="5">
    <location>
        <begin position="461"/>
        <end position="493"/>
    </location>
</feature>
<keyword evidence="2 6" id="KW-0812">Transmembrane</keyword>
<dbReference type="PANTHER" id="PTHR23508">
    <property type="entry name" value="CARBOXYLIC ACID TRANSPORTER PROTEIN HOMOLOG"/>
    <property type="match status" value="1"/>
</dbReference>
<protein>
    <recommendedName>
        <fullName evidence="7">Major facilitator superfamily (MFS) profile domain-containing protein</fullName>
    </recommendedName>
</protein>
<feature type="domain" description="Major facilitator superfamily (MFS) profile" evidence="7">
    <location>
        <begin position="35"/>
        <end position="444"/>
    </location>
</feature>
<feature type="transmembrane region" description="Helical" evidence="6">
    <location>
        <begin position="73"/>
        <end position="93"/>
    </location>
</feature>
<dbReference type="PANTHER" id="PTHR23508:SF10">
    <property type="entry name" value="CARBOXYLIC ACID TRANSPORTER PROTEIN HOMOLOG"/>
    <property type="match status" value="1"/>
</dbReference>
<dbReference type="SUPFAM" id="SSF103473">
    <property type="entry name" value="MFS general substrate transporter"/>
    <property type="match status" value="1"/>
</dbReference>
<dbReference type="AlphaFoldDB" id="A0A1B9GP74"/>
<dbReference type="EMBL" id="KV700128">
    <property type="protein sequence ID" value="OCF32806.1"/>
    <property type="molecule type" value="Genomic_DNA"/>
</dbReference>
<keyword evidence="3 6" id="KW-1133">Transmembrane helix</keyword>
<feature type="transmembrane region" description="Helical" evidence="6">
    <location>
        <begin position="255"/>
        <end position="273"/>
    </location>
</feature>
<reference evidence="8 9" key="1">
    <citation type="submission" date="2013-07" db="EMBL/GenBank/DDBJ databases">
        <title>The Genome Sequence of Cryptococcus heveanensis BCC8398.</title>
        <authorList>
            <consortium name="The Broad Institute Genome Sequencing Platform"/>
            <person name="Cuomo C."/>
            <person name="Litvintseva A."/>
            <person name="Chen Y."/>
            <person name="Heitman J."/>
            <person name="Sun S."/>
            <person name="Springer D."/>
            <person name="Dromer F."/>
            <person name="Young S.K."/>
            <person name="Zeng Q."/>
            <person name="Gargeya S."/>
            <person name="Fitzgerald M."/>
            <person name="Abouelleil A."/>
            <person name="Alvarado L."/>
            <person name="Berlin A.M."/>
            <person name="Chapman S.B."/>
            <person name="Dewar J."/>
            <person name="Goldberg J."/>
            <person name="Griggs A."/>
            <person name="Gujja S."/>
            <person name="Hansen M."/>
            <person name="Howarth C."/>
            <person name="Imamovic A."/>
            <person name="Larimer J."/>
            <person name="McCowan C."/>
            <person name="Murphy C."/>
            <person name="Pearson M."/>
            <person name="Priest M."/>
            <person name="Roberts A."/>
            <person name="Saif S."/>
            <person name="Shea T."/>
            <person name="Sykes S."/>
            <person name="Wortman J."/>
            <person name="Nusbaum C."/>
            <person name="Birren B."/>
        </authorList>
    </citation>
    <scope>NUCLEOTIDE SEQUENCE [LARGE SCALE GENOMIC DNA]</scope>
    <source>
        <strain evidence="8 9">BCC8398</strain>
    </source>
</reference>
<evidence type="ECO:0000256" key="5">
    <source>
        <dbReference type="SAM" id="MobiDB-lite"/>
    </source>
</evidence>
<dbReference type="Gene3D" id="1.20.1250.20">
    <property type="entry name" value="MFS general substrate transporter like domains"/>
    <property type="match status" value="2"/>
</dbReference>
<reference evidence="9" key="2">
    <citation type="submission" date="2013-12" db="EMBL/GenBank/DDBJ databases">
        <title>Evolution of pathogenesis and genome organization in the Tremellales.</title>
        <authorList>
            <person name="Cuomo C."/>
            <person name="Litvintseva A."/>
            <person name="Heitman J."/>
            <person name="Chen Y."/>
            <person name="Sun S."/>
            <person name="Springer D."/>
            <person name="Dromer F."/>
            <person name="Young S."/>
            <person name="Zeng Q."/>
            <person name="Chapman S."/>
            <person name="Gujja S."/>
            <person name="Saif S."/>
            <person name="Birren B."/>
        </authorList>
    </citation>
    <scope>NUCLEOTIDE SEQUENCE [LARGE SCALE GENOMIC DNA]</scope>
    <source>
        <strain evidence="9">BCC8398</strain>
    </source>
</reference>
<dbReference type="Pfam" id="PF00083">
    <property type="entry name" value="Sugar_tr"/>
    <property type="match status" value="1"/>
</dbReference>
<evidence type="ECO:0000256" key="1">
    <source>
        <dbReference type="ARBA" id="ARBA00004141"/>
    </source>
</evidence>
<dbReference type="InterPro" id="IPR005828">
    <property type="entry name" value="MFS_sugar_transport-like"/>
</dbReference>
<evidence type="ECO:0000256" key="2">
    <source>
        <dbReference type="ARBA" id="ARBA00022692"/>
    </source>
</evidence>
<feature type="transmembrane region" description="Helical" evidence="6">
    <location>
        <begin position="31"/>
        <end position="53"/>
    </location>
</feature>
<evidence type="ECO:0000256" key="6">
    <source>
        <dbReference type="SAM" id="Phobius"/>
    </source>
</evidence>
<name>A0A1B9GP74_9TREE</name>
<keyword evidence="9" id="KW-1185">Reference proteome</keyword>
<accession>A0A1B9GP74</accession>
<dbReference type="InterPro" id="IPR036259">
    <property type="entry name" value="MFS_trans_sf"/>
</dbReference>
<feature type="transmembrane region" description="Helical" evidence="6">
    <location>
        <begin position="420"/>
        <end position="440"/>
    </location>
</feature>
<evidence type="ECO:0000256" key="3">
    <source>
        <dbReference type="ARBA" id="ARBA00022989"/>
    </source>
</evidence>
<feature type="transmembrane region" description="Helical" evidence="6">
    <location>
        <begin position="157"/>
        <end position="179"/>
    </location>
</feature>
<dbReference type="GO" id="GO:0015355">
    <property type="term" value="F:secondary active monocarboxylate transmembrane transporter activity"/>
    <property type="evidence" value="ECO:0007669"/>
    <property type="project" value="TreeGrafter"/>
</dbReference>
<dbReference type="GO" id="GO:0005886">
    <property type="term" value="C:plasma membrane"/>
    <property type="evidence" value="ECO:0007669"/>
    <property type="project" value="TreeGrafter"/>
</dbReference>
<dbReference type="PROSITE" id="PS50850">
    <property type="entry name" value="MFS"/>
    <property type="match status" value="1"/>
</dbReference>